<protein>
    <submittedName>
        <fullName evidence="1">Glutamine cyclotransferase</fullName>
    </submittedName>
</protein>
<evidence type="ECO:0000313" key="1">
    <source>
        <dbReference type="EMBL" id="GLB52430.1"/>
    </source>
</evidence>
<dbReference type="AlphaFoldDB" id="A0A9W6ETR8"/>
<dbReference type="Pfam" id="PF05096">
    <property type="entry name" value="Glu_cyclase_2"/>
    <property type="match status" value="1"/>
</dbReference>
<proteinExistence type="predicted"/>
<dbReference type="PANTHER" id="PTHR31270:SF1">
    <property type="entry name" value="GLUTAMINYL-PEPTIDE CYCLOTRANSFERASE"/>
    <property type="match status" value="1"/>
</dbReference>
<keyword evidence="2" id="KW-1185">Reference proteome</keyword>
<gene>
    <name evidence="1" type="ORF">NBRC110019_14700</name>
</gene>
<dbReference type="Proteomes" id="UP001143545">
    <property type="component" value="Unassembled WGS sequence"/>
</dbReference>
<dbReference type="SUPFAM" id="SSF63825">
    <property type="entry name" value="YWTD domain"/>
    <property type="match status" value="1"/>
</dbReference>
<dbReference type="EMBL" id="BRVP01000008">
    <property type="protein sequence ID" value="GLB52430.1"/>
    <property type="molecule type" value="Genomic_DNA"/>
</dbReference>
<evidence type="ECO:0000313" key="2">
    <source>
        <dbReference type="Proteomes" id="UP001143545"/>
    </source>
</evidence>
<organism evidence="1 2">
    <name type="scientific">Neptunitalea chrysea</name>
    <dbReference type="NCBI Taxonomy" id="1647581"/>
    <lineage>
        <taxon>Bacteria</taxon>
        <taxon>Pseudomonadati</taxon>
        <taxon>Bacteroidota</taxon>
        <taxon>Flavobacteriia</taxon>
        <taxon>Flavobacteriales</taxon>
        <taxon>Flavobacteriaceae</taxon>
        <taxon>Neptunitalea</taxon>
    </lineage>
</organism>
<reference evidence="1" key="1">
    <citation type="submission" date="2022-07" db="EMBL/GenBank/DDBJ databases">
        <title>Taxonomy of Novel Oxalotrophic and Methylotrophic Bacteria.</title>
        <authorList>
            <person name="Sahin N."/>
            <person name="Tani A."/>
        </authorList>
    </citation>
    <scope>NUCLEOTIDE SEQUENCE</scope>
    <source>
        <strain evidence="1">AM327</strain>
    </source>
</reference>
<accession>A0A9W6ETR8</accession>
<dbReference type="InterPro" id="IPR007788">
    <property type="entry name" value="QCT"/>
</dbReference>
<dbReference type="GO" id="GO:0016603">
    <property type="term" value="F:glutaminyl-peptide cyclotransferase activity"/>
    <property type="evidence" value="ECO:0007669"/>
    <property type="project" value="InterPro"/>
</dbReference>
<dbReference type="PANTHER" id="PTHR31270">
    <property type="entry name" value="GLUTAMINYL-PEPTIDE CYCLOTRANSFERASE"/>
    <property type="match status" value="1"/>
</dbReference>
<dbReference type="RefSeq" id="WP_281753688.1">
    <property type="nucleotide sequence ID" value="NZ_BRVP01000008.1"/>
</dbReference>
<dbReference type="PROSITE" id="PS51257">
    <property type="entry name" value="PROKAR_LIPOPROTEIN"/>
    <property type="match status" value="1"/>
</dbReference>
<sequence>MKSLKFLSAIFLAATIVSCGGKKNEEKNHFSLKIDAKTNRFQRNETVKVAIKNPENIQIASTKYYIGNKPVNVESGSIALKDIPYGYQTIKAVVSYEDNSETVTSKIEVLSETKPKIYSYTILNEYPHDIEAYTQGLEFYNDTLYESTGLRGKSSLRKVDYKTGEVLKKIDLNPKYFGEGITILNNKIYQLTWQSMVGFVYDVHTFEKEKTFSFVDSKEGWGLCNDGNNIYKSDGSEKLWTLDKDNLSETGYVQLVSHLAVQNKANELEYLDGLIYANTYLKDGIMMVDAKTGVIKGVVDCRGLKEKVTQHKQLDVLNGIAYNPKTNTFFITGKNWDKLFEVTFEEK</sequence>
<comment type="caution">
    <text evidence="1">The sequence shown here is derived from an EMBL/GenBank/DDBJ whole genome shotgun (WGS) entry which is preliminary data.</text>
</comment>
<name>A0A9W6ETR8_9FLAO</name>